<dbReference type="AlphaFoldDB" id="A0A0H3L7W1"/>
<dbReference type="Proteomes" id="UP000006690">
    <property type="component" value="Plasmid pEA320"/>
</dbReference>
<feature type="transmembrane region" description="Helical" evidence="2">
    <location>
        <begin position="328"/>
        <end position="353"/>
    </location>
</feature>
<accession>A0A0H3L7W1</accession>
<dbReference type="EMBL" id="AP012033">
    <property type="protein sequence ID" value="BAK14018.1"/>
    <property type="molecule type" value="Genomic_DNA"/>
</dbReference>
<organism evidence="3 4">
    <name type="scientific">Pantoea ananatis (strain AJ13355)</name>
    <dbReference type="NCBI Taxonomy" id="932677"/>
    <lineage>
        <taxon>Bacteria</taxon>
        <taxon>Pseudomonadati</taxon>
        <taxon>Pseudomonadota</taxon>
        <taxon>Gammaproteobacteria</taxon>
        <taxon>Enterobacterales</taxon>
        <taxon>Erwiniaceae</taxon>
        <taxon>Pantoea</taxon>
    </lineage>
</organism>
<keyword evidence="2" id="KW-0472">Membrane</keyword>
<protein>
    <recommendedName>
        <fullName evidence="5">Pyocin large subunit</fullName>
    </recommendedName>
</protein>
<dbReference type="OrthoDB" id="9204728at2"/>
<evidence type="ECO:0000256" key="1">
    <source>
        <dbReference type="SAM" id="MobiDB-lite"/>
    </source>
</evidence>
<feature type="region of interest" description="Disordered" evidence="1">
    <location>
        <begin position="93"/>
        <end position="124"/>
    </location>
</feature>
<keyword evidence="3" id="KW-0614">Plasmid</keyword>
<dbReference type="Pfam" id="PF05488">
    <property type="entry name" value="PAAR_motif"/>
    <property type="match status" value="1"/>
</dbReference>
<keyword evidence="2" id="KW-1133">Transmembrane helix</keyword>
<evidence type="ECO:0000256" key="2">
    <source>
        <dbReference type="SAM" id="Phobius"/>
    </source>
</evidence>
<dbReference type="PATRIC" id="fig|932677.3.peg.4539"/>
<evidence type="ECO:0000313" key="3">
    <source>
        <dbReference type="EMBL" id="BAK14018.1"/>
    </source>
</evidence>
<proteinExistence type="predicted"/>
<dbReference type="eggNOG" id="COG4104">
    <property type="taxonomic scope" value="Bacteria"/>
</dbReference>
<dbReference type="RefSeq" id="WP_014598254.1">
    <property type="nucleotide sequence ID" value="NC_017533.1"/>
</dbReference>
<keyword evidence="2" id="KW-0812">Transmembrane</keyword>
<feature type="compositionally biased region" description="Low complexity" evidence="1">
    <location>
        <begin position="94"/>
        <end position="109"/>
    </location>
</feature>
<evidence type="ECO:0008006" key="5">
    <source>
        <dbReference type="Google" id="ProtNLM"/>
    </source>
</evidence>
<dbReference type="KEGG" id="paj:PAJ_p0151"/>
<dbReference type="CDD" id="cd14744">
    <property type="entry name" value="PAAR_CT_2"/>
    <property type="match status" value="1"/>
</dbReference>
<name>A0A0H3L7W1_PANAA</name>
<reference evidence="4" key="1">
    <citation type="journal article" date="2012" name="Appl. Microbiol. Biotechnol.">
        <title>The complete genome sequence of Pantoea ananatis AJ13355, an organism with great biotechnological potential.</title>
        <authorList>
            <person name="Hara Y."/>
            <person name="Kadotani N."/>
            <person name="Izui H."/>
            <person name="Katashkina J.I."/>
            <person name="Kuvaeva T.M."/>
            <person name="Andreeva I.G."/>
            <person name="Golubeva L.I."/>
            <person name="Malko D.B."/>
            <person name="Makeev V.J."/>
            <person name="Mashko S.V."/>
            <person name="Kozlov Y.I."/>
        </authorList>
    </citation>
    <scope>NUCLEOTIDE SEQUENCE [LARGE SCALE GENOMIC DNA]</scope>
    <source>
        <strain evidence="4">AJ13355</strain>
        <plasmid evidence="4">Plasmid pEA320</plasmid>
    </source>
</reference>
<dbReference type="HOGENOM" id="CLU_053309_0_0_6"/>
<dbReference type="InterPro" id="IPR008727">
    <property type="entry name" value="PAAR_motif"/>
</dbReference>
<gene>
    <name evidence="3" type="ORF">PAJ_p0151</name>
</gene>
<evidence type="ECO:0000313" key="4">
    <source>
        <dbReference type="Proteomes" id="UP000006690"/>
    </source>
</evidence>
<geneLocation type="plasmid" evidence="3 4">
    <name>pEA320</name>
</geneLocation>
<sequence length="425" mass="45878">MAAEGFYLVQGDKTTCGGKITTGAEDHTLFDKPVAREQDSVTCGKHAGLFKIAGGIDNDTIHDRRMAGTLDSYSTCPCKAKFIPSMMDDTYEKSSGASAGESTAGFTAAPTQASPELPGYLTGEQKPTGFVPDYPVLINTHHLPDDKLRAMLEANRQDCMILTLPECLEIVTSWDFVKHTWTSITTSTPGSIVKTYWTNISDVISASKIVTQLGAMGIKGTVFVNHKGTELIKLTGYPGIRKALNAPVFSLKHPKIIEMAIGKYGLAKTVVDGTIVGLIYVSAVDTVDFILNDETSLAEFMGTLATDVTKVGLSSAVIWGVGYAVNAFLPFVLGPLAVVVFAGVGTAIVLNVLDKEYGITDRLVAYIESAQQEFVDRARGIERGVWDLGAMYVDGMLDKGRRVIEAEVKRYIRNAIRDVGLRSLE</sequence>